<proteinExistence type="predicted"/>
<keyword evidence="3" id="KW-1185">Reference proteome</keyword>
<evidence type="ECO:0000313" key="3">
    <source>
        <dbReference type="Proteomes" id="UP000268007"/>
    </source>
</evidence>
<evidence type="ECO:0000313" key="2">
    <source>
        <dbReference type="EMBL" id="RKR81628.1"/>
    </source>
</evidence>
<dbReference type="EMBL" id="RBKU01000001">
    <property type="protein sequence ID" value="RKR81628.1"/>
    <property type="molecule type" value="Genomic_DNA"/>
</dbReference>
<dbReference type="PROSITE" id="PS51257">
    <property type="entry name" value="PROKAR_LIPOPROTEIN"/>
    <property type="match status" value="1"/>
</dbReference>
<dbReference type="OrthoDB" id="1204817at2"/>
<gene>
    <name evidence="2" type="ORF">BDD43_1778</name>
</gene>
<sequence length="137" mass="14346">MKKILVTIAMLSALAMVSCKKGTEGATPAASVTSTSEIKAPTGFTWESSRNISFTINITDTRFPATASLVSIYDADPNNGGNLLAKGAATTTSPFNSKLYISNQILAVYIVKTSPDNTNIIQKVQIGTTNVTASIGI</sequence>
<protein>
    <submittedName>
        <fullName evidence="2">Uncharacterized protein</fullName>
    </submittedName>
</protein>
<feature type="chain" id="PRO_5019786025" evidence="1">
    <location>
        <begin position="22"/>
        <end position="137"/>
    </location>
</feature>
<dbReference type="RefSeq" id="WP_121197313.1">
    <property type="nucleotide sequence ID" value="NZ_RBKU01000001.1"/>
</dbReference>
<dbReference type="Proteomes" id="UP000268007">
    <property type="component" value="Unassembled WGS sequence"/>
</dbReference>
<accession>A0A495IZT8</accession>
<feature type="signal peptide" evidence="1">
    <location>
        <begin position="1"/>
        <end position="21"/>
    </location>
</feature>
<keyword evidence="1" id="KW-0732">Signal</keyword>
<name>A0A495IZT8_9SPHI</name>
<comment type="caution">
    <text evidence="2">The sequence shown here is derived from an EMBL/GenBank/DDBJ whole genome shotgun (WGS) entry which is preliminary data.</text>
</comment>
<dbReference type="AlphaFoldDB" id="A0A495IZT8"/>
<organism evidence="2 3">
    <name type="scientific">Mucilaginibacter gracilis</name>
    <dbReference type="NCBI Taxonomy" id="423350"/>
    <lineage>
        <taxon>Bacteria</taxon>
        <taxon>Pseudomonadati</taxon>
        <taxon>Bacteroidota</taxon>
        <taxon>Sphingobacteriia</taxon>
        <taxon>Sphingobacteriales</taxon>
        <taxon>Sphingobacteriaceae</taxon>
        <taxon>Mucilaginibacter</taxon>
    </lineage>
</organism>
<reference evidence="2 3" key="1">
    <citation type="submission" date="2018-10" db="EMBL/GenBank/DDBJ databases">
        <title>Genomic Encyclopedia of Archaeal and Bacterial Type Strains, Phase II (KMG-II): from individual species to whole genera.</title>
        <authorList>
            <person name="Goeker M."/>
        </authorList>
    </citation>
    <scope>NUCLEOTIDE SEQUENCE [LARGE SCALE GENOMIC DNA]</scope>
    <source>
        <strain evidence="2 3">DSM 18602</strain>
    </source>
</reference>
<evidence type="ECO:0000256" key="1">
    <source>
        <dbReference type="SAM" id="SignalP"/>
    </source>
</evidence>